<proteinExistence type="predicted"/>
<reference evidence="1 2" key="1">
    <citation type="submission" date="2021-10" db="EMBL/GenBank/DDBJ databases">
        <title>Anaerobic single-cell dispensing facilitates the cultivation of human gut bacteria.</title>
        <authorList>
            <person name="Afrizal A."/>
        </authorList>
    </citation>
    <scope>NUCLEOTIDE SEQUENCE [LARGE SCALE GENOMIC DNA]</scope>
    <source>
        <strain evidence="1 2">CLA-AA-H276</strain>
    </source>
</reference>
<dbReference type="RefSeq" id="WP_308459629.1">
    <property type="nucleotide sequence ID" value="NZ_JAJEPS010000010.1"/>
</dbReference>
<gene>
    <name evidence="1" type="ORF">LKD36_11040</name>
</gene>
<sequence>MIIIQPSGGLCNRMRVINSGWKLARERKEKLQILWNCNAELNCPFESLFQPVTGFKITSIHSVADPRKLFHQKTAKNYLTNETILAHRNSDGCLDPDYVASLTGKTYIFTWEWFYPSEDYHLFVPTERLQKRIDDITSRFGSSCVGVHIRRTDNQPAIGKSSTDAFIHSMKQELEADPATMFYLATDDMEEEKRLREAFPGRILSNENRCLRRDSVDGMHDALLDLYCLASTRKIIGSFFSSFTDIAADMHHIPKVIAGE</sequence>
<keyword evidence="2" id="KW-1185">Reference proteome</keyword>
<dbReference type="AlphaFoldDB" id="A0AAE3AA76"/>
<organism evidence="1 2">
    <name type="scientific">Hominiventricola filiformis</name>
    <dbReference type="NCBI Taxonomy" id="2885352"/>
    <lineage>
        <taxon>Bacteria</taxon>
        <taxon>Bacillati</taxon>
        <taxon>Bacillota</taxon>
        <taxon>Clostridia</taxon>
        <taxon>Lachnospirales</taxon>
        <taxon>Lachnospiraceae</taxon>
        <taxon>Hominiventricola</taxon>
    </lineage>
</organism>
<accession>A0AAE3AA76</accession>
<evidence type="ECO:0000313" key="1">
    <source>
        <dbReference type="EMBL" id="MCC2126715.1"/>
    </source>
</evidence>
<dbReference type="Gene3D" id="3.40.50.11350">
    <property type="match status" value="1"/>
</dbReference>
<dbReference type="PANTHER" id="PTHR40743">
    <property type="entry name" value="NUCLEOTIDE-DIPHOSPHO-SUGAR TRANSFERASE CONTAINING PROTEIN"/>
    <property type="match status" value="1"/>
</dbReference>
<dbReference type="Proteomes" id="UP001198220">
    <property type="component" value="Unassembled WGS sequence"/>
</dbReference>
<name>A0AAE3AA76_9FIRM</name>
<dbReference type="PANTHER" id="PTHR40743:SF1">
    <property type="entry name" value="POSSIBLE GLYCOSYLTRANSFERASE"/>
    <property type="match status" value="1"/>
</dbReference>
<dbReference type="EMBL" id="JAJEPS010000010">
    <property type="protein sequence ID" value="MCC2126715.1"/>
    <property type="molecule type" value="Genomic_DNA"/>
</dbReference>
<protein>
    <submittedName>
        <fullName evidence="1">Uncharacterized protein</fullName>
    </submittedName>
</protein>
<comment type="caution">
    <text evidence="1">The sequence shown here is derived from an EMBL/GenBank/DDBJ whole genome shotgun (WGS) entry which is preliminary data.</text>
</comment>
<evidence type="ECO:0000313" key="2">
    <source>
        <dbReference type="Proteomes" id="UP001198220"/>
    </source>
</evidence>